<gene>
    <name evidence="1" type="ORF">PMAYCL1PPCAC_01275</name>
</gene>
<reference evidence="2" key="1">
    <citation type="submission" date="2022-10" db="EMBL/GenBank/DDBJ databases">
        <title>Genome assembly of Pristionchus species.</title>
        <authorList>
            <person name="Yoshida K."/>
            <person name="Sommer R.J."/>
        </authorList>
    </citation>
    <scope>NUCLEOTIDE SEQUENCE [LARGE SCALE GENOMIC DNA]</scope>
    <source>
        <strain evidence="2">RS5460</strain>
    </source>
</reference>
<evidence type="ECO:0000313" key="2">
    <source>
        <dbReference type="Proteomes" id="UP001328107"/>
    </source>
</evidence>
<dbReference type="Proteomes" id="UP001328107">
    <property type="component" value="Unassembled WGS sequence"/>
</dbReference>
<dbReference type="AlphaFoldDB" id="A0AAN4Z5J8"/>
<proteinExistence type="predicted"/>
<feature type="non-terminal residue" evidence="1">
    <location>
        <position position="1"/>
    </location>
</feature>
<protein>
    <submittedName>
        <fullName evidence="1">Uncharacterized protein</fullName>
    </submittedName>
</protein>
<accession>A0AAN4Z5J8</accession>
<organism evidence="1 2">
    <name type="scientific">Pristionchus mayeri</name>
    <dbReference type="NCBI Taxonomy" id="1317129"/>
    <lineage>
        <taxon>Eukaryota</taxon>
        <taxon>Metazoa</taxon>
        <taxon>Ecdysozoa</taxon>
        <taxon>Nematoda</taxon>
        <taxon>Chromadorea</taxon>
        <taxon>Rhabditida</taxon>
        <taxon>Rhabditina</taxon>
        <taxon>Diplogasteromorpha</taxon>
        <taxon>Diplogasteroidea</taxon>
        <taxon>Neodiplogasteridae</taxon>
        <taxon>Pristionchus</taxon>
    </lineage>
</organism>
<comment type="caution">
    <text evidence="1">The sequence shown here is derived from an EMBL/GenBank/DDBJ whole genome shotgun (WGS) entry which is preliminary data.</text>
</comment>
<keyword evidence="2" id="KW-1185">Reference proteome</keyword>
<sequence>DELCTRNVMGAPFRLPSDAVPAEKTRAHAVHRLRCLEEEIRSLRVQCAEVLLVNERMRVMQAADFFFDMFEHFRKGENPKIESEFFKKVEIKVQILNKEGNYIVEELFLRIKEKYLFCSFCNRFVFNARQSFLHIGSHDHVTKIKGISSDFERANNLLIEMVRPEVIRSTIH</sequence>
<name>A0AAN4Z5J8_9BILA</name>
<evidence type="ECO:0000313" key="1">
    <source>
        <dbReference type="EMBL" id="GMR31080.1"/>
    </source>
</evidence>
<dbReference type="EMBL" id="BTRK01000001">
    <property type="protein sequence ID" value="GMR31080.1"/>
    <property type="molecule type" value="Genomic_DNA"/>
</dbReference>